<feature type="region of interest" description="Disordered" evidence="1">
    <location>
        <begin position="1"/>
        <end position="23"/>
    </location>
</feature>
<evidence type="ECO:0000313" key="2">
    <source>
        <dbReference type="EMBL" id="GBP75704.1"/>
    </source>
</evidence>
<evidence type="ECO:0000256" key="1">
    <source>
        <dbReference type="SAM" id="MobiDB-lite"/>
    </source>
</evidence>
<dbReference type="Proteomes" id="UP000299102">
    <property type="component" value="Unassembled WGS sequence"/>
</dbReference>
<proteinExistence type="predicted"/>
<organism evidence="2 3">
    <name type="scientific">Eumeta variegata</name>
    <name type="common">Bagworm moth</name>
    <name type="synonym">Eumeta japonica</name>
    <dbReference type="NCBI Taxonomy" id="151549"/>
    <lineage>
        <taxon>Eukaryota</taxon>
        <taxon>Metazoa</taxon>
        <taxon>Ecdysozoa</taxon>
        <taxon>Arthropoda</taxon>
        <taxon>Hexapoda</taxon>
        <taxon>Insecta</taxon>
        <taxon>Pterygota</taxon>
        <taxon>Neoptera</taxon>
        <taxon>Endopterygota</taxon>
        <taxon>Lepidoptera</taxon>
        <taxon>Glossata</taxon>
        <taxon>Ditrysia</taxon>
        <taxon>Tineoidea</taxon>
        <taxon>Psychidae</taxon>
        <taxon>Oiketicinae</taxon>
        <taxon>Eumeta</taxon>
    </lineage>
</organism>
<sequence>MIHATVGARGRTPDTRTHRRHDSAERQVYIIPTNLLPTAGEVEDESLIKEQTDRIYTEEQLYNHRGGPIRSLEPQRSSLYSRKSVFQAHVALMRKNCKVHDHISSIKNVCNSYMQADL</sequence>
<name>A0A4C1YL46_EUMVA</name>
<comment type="caution">
    <text evidence="2">The sequence shown here is derived from an EMBL/GenBank/DDBJ whole genome shotgun (WGS) entry which is preliminary data.</text>
</comment>
<dbReference type="AlphaFoldDB" id="A0A4C1YL46"/>
<evidence type="ECO:0000313" key="3">
    <source>
        <dbReference type="Proteomes" id="UP000299102"/>
    </source>
</evidence>
<gene>
    <name evidence="2" type="ORF">EVAR_98554_1</name>
</gene>
<protein>
    <submittedName>
        <fullName evidence="2">Uncharacterized protein</fullName>
    </submittedName>
</protein>
<accession>A0A4C1YL46</accession>
<keyword evidence="3" id="KW-1185">Reference proteome</keyword>
<dbReference type="EMBL" id="BGZK01001258">
    <property type="protein sequence ID" value="GBP75704.1"/>
    <property type="molecule type" value="Genomic_DNA"/>
</dbReference>
<reference evidence="2 3" key="1">
    <citation type="journal article" date="2019" name="Commun. Biol.">
        <title>The bagworm genome reveals a unique fibroin gene that provides high tensile strength.</title>
        <authorList>
            <person name="Kono N."/>
            <person name="Nakamura H."/>
            <person name="Ohtoshi R."/>
            <person name="Tomita M."/>
            <person name="Numata K."/>
            <person name="Arakawa K."/>
        </authorList>
    </citation>
    <scope>NUCLEOTIDE SEQUENCE [LARGE SCALE GENOMIC DNA]</scope>
</reference>